<dbReference type="CDD" id="cd07067">
    <property type="entry name" value="HP_PGM_like"/>
    <property type="match status" value="1"/>
</dbReference>
<evidence type="ECO:0008006" key="4">
    <source>
        <dbReference type="Google" id="ProtNLM"/>
    </source>
</evidence>
<organism evidence="2 3">
    <name type="scientific">Klebsormidium nitens</name>
    <name type="common">Green alga</name>
    <name type="synonym">Ulothrix nitens</name>
    <dbReference type="NCBI Taxonomy" id="105231"/>
    <lineage>
        <taxon>Eukaryota</taxon>
        <taxon>Viridiplantae</taxon>
        <taxon>Streptophyta</taxon>
        <taxon>Klebsormidiophyceae</taxon>
        <taxon>Klebsormidiales</taxon>
        <taxon>Klebsormidiaceae</taxon>
        <taxon>Klebsormidium</taxon>
    </lineage>
</organism>
<dbReference type="InterPro" id="IPR013078">
    <property type="entry name" value="His_Pase_superF_clade-1"/>
</dbReference>
<dbReference type="Pfam" id="PF00300">
    <property type="entry name" value="His_Phos_1"/>
    <property type="match status" value="2"/>
</dbReference>
<proteinExistence type="inferred from homology"/>
<dbReference type="SUPFAM" id="SSF53254">
    <property type="entry name" value="Phosphoglycerate mutase-like"/>
    <property type="match status" value="1"/>
</dbReference>
<dbReference type="AlphaFoldDB" id="A0A1Y1IFS0"/>
<evidence type="ECO:0000313" key="2">
    <source>
        <dbReference type="EMBL" id="GAQ86948.1"/>
    </source>
</evidence>
<dbReference type="Gene3D" id="3.40.50.1240">
    <property type="entry name" value="Phosphoglycerate mutase-like"/>
    <property type="match status" value="1"/>
</dbReference>
<keyword evidence="3" id="KW-1185">Reference proteome</keyword>
<dbReference type="GO" id="GO:0016791">
    <property type="term" value="F:phosphatase activity"/>
    <property type="evidence" value="ECO:0000318"/>
    <property type="project" value="GO_Central"/>
</dbReference>
<accession>A0A1Y1IFS0</accession>
<dbReference type="GO" id="GO:0005737">
    <property type="term" value="C:cytoplasm"/>
    <property type="evidence" value="ECO:0000318"/>
    <property type="project" value="GO_Central"/>
</dbReference>
<dbReference type="InterPro" id="IPR050275">
    <property type="entry name" value="PGM_Phosphatase"/>
</dbReference>
<dbReference type="Proteomes" id="UP000054558">
    <property type="component" value="Unassembled WGS sequence"/>
</dbReference>
<gene>
    <name evidence="2" type="ORF">KFL_003220100</name>
</gene>
<name>A0A1Y1IFS0_KLENI</name>
<protein>
    <recommendedName>
        <fullName evidence="4">Phosphoglycerate mutase family protein</fullName>
    </recommendedName>
</protein>
<dbReference type="EMBL" id="DF237271">
    <property type="protein sequence ID" value="GAQ86948.1"/>
    <property type="molecule type" value="Genomic_DNA"/>
</dbReference>
<dbReference type="OMA" id="LEKKEMC"/>
<dbReference type="PANTHER" id="PTHR48100:SF1">
    <property type="entry name" value="HISTIDINE PHOSPHATASE FAMILY PROTEIN-RELATED"/>
    <property type="match status" value="1"/>
</dbReference>
<dbReference type="SMART" id="SM00855">
    <property type="entry name" value="PGAM"/>
    <property type="match status" value="1"/>
</dbReference>
<evidence type="ECO:0000313" key="3">
    <source>
        <dbReference type="Proteomes" id="UP000054558"/>
    </source>
</evidence>
<reference evidence="2 3" key="1">
    <citation type="journal article" date="2014" name="Nat. Commun.">
        <title>Klebsormidium flaccidum genome reveals primary factors for plant terrestrial adaptation.</title>
        <authorList>
            <person name="Hori K."/>
            <person name="Maruyama F."/>
            <person name="Fujisawa T."/>
            <person name="Togashi T."/>
            <person name="Yamamoto N."/>
            <person name="Seo M."/>
            <person name="Sato S."/>
            <person name="Yamada T."/>
            <person name="Mori H."/>
            <person name="Tajima N."/>
            <person name="Moriyama T."/>
            <person name="Ikeuchi M."/>
            <person name="Watanabe M."/>
            <person name="Wada H."/>
            <person name="Kobayashi K."/>
            <person name="Saito M."/>
            <person name="Masuda T."/>
            <person name="Sasaki-Sekimoto Y."/>
            <person name="Mashiguchi K."/>
            <person name="Awai K."/>
            <person name="Shimojima M."/>
            <person name="Masuda S."/>
            <person name="Iwai M."/>
            <person name="Nobusawa T."/>
            <person name="Narise T."/>
            <person name="Kondo S."/>
            <person name="Saito H."/>
            <person name="Sato R."/>
            <person name="Murakawa M."/>
            <person name="Ihara Y."/>
            <person name="Oshima-Yamada Y."/>
            <person name="Ohtaka K."/>
            <person name="Satoh M."/>
            <person name="Sonobe K."/>
            <person name="Ishii M."/>
            <person name="Ohtani R."/>
            <person name="Kanamori-Sato M."/>
            <person name="Honoki R."/>
            <person name="Miyazaki D."/>
            <person name="Mochizuki H."/>
            <person name="Umetsu J."/>
            <person name="Higashi K."/>
            <person name="Shibata D."/>
            <person name="Kamiya Y."/>
            <person name="Sato N."/>
            <person name="Nakamura Y."/>
            <person name="Tabata S."/>
            <person name="Ida S."/>
            <person name="Kurokawa K."/>
            <person name="Ohta H."/>
        </authorList>
    </citation>
    <scope>NUCLEOTIDE SEQUENCE [LARGE SCALE GENOMIC DNA]</scope>
    <source>
        <strain evidence="2 3">NIES-2285</strain>
    </source>
</reference>
<comment type="similarity">
    <text evidence="1">Belongs to the phosphoglycerate mutase family.</text>
</comment>
<evidence type="ECO:0000256" key="1">
    <source>
        <dbReference type="ARBA" id="ARBA00038362"/>
    </source>
</evidence>
<dbReference type="OrthoDB" id="496981at2759"/>
<sequence>MADEVPVDENSDEVTKSGVASFNTKAAKASQALDDEKRFKVVHFVRHGEGYHNIGFESLEDTHLTANGWSQAGKLQKHLNNLPKPLDLEVVIVSPLFRTLETASGVFGGGTIDNGQKMLMLEQTPVHNEVTRHYAIAERPGVPFIANEQCRERMSLNRCDRRRNLSETAKNFPGVDFSLIEHENDVMWDLKHDEAVSAGAVGSRYFIGEKGDAVAERGMNFLKWVMDRPEKHLGVVSHCAFLHETLQAAAKDSPPELAQALSRDFRNCEMRSVVFDKDGKPVEILKDTYYAGGAPRYYLFPLNWGKQAVGSLVGEVKKRVPW</sequence>
<dbReference type="InterPro" id="IPR029033">
    <property type="entry name" value="His_PPase_superfam"/>
</dbReference>
<dbReference type="PANTHER" id="PTHR48100">
    <property type="entry name" value="BROAD-SPECIFICITY PHOSPHATASE YOR283W-RELATED"/>
    <property type="match status" value="1"/>
</dbReference>